<proteinExistence type="predicted"/>
<dbReference type="Proteomes" id="UP000561271">
    <property type="component" value="Unassembled WGS sequence"/>
</dbReference>
<organism evidence="3 5">
    <name type="scientific">Candidatus Hakubella thermalkaliphila</name>
    <dbReference type="NCBI Taxonomy" id="2754717"/>
    <lineage>
        <taxon>Bacteria</taxon>
        <taxon>Bacillati</taxon>
        <taxon>Actinomycetota</taxon>
        <taxon>Actinomycetota incertae sedis</taxon>
        <taxon>Candidatus Hakubellales</taxon>
        <taxon>Candidatus Hakubellaceae</taxon>
        <taxon>Candidatus Hakubella</taxon>
    </lineage>
</organism>
<comment type="caution">
    <text evidence="3">The sequence shown here is derived from an EMBL/GenBank/DDBJ whole genome shotgun (WGS) entry which is preliminary data.</text>
</comment>
<dbReference type="Proteomes" id="UP000574717">
    <property type="component" value="Unassembled WGS sequence"/>
</dbReference>
<gene>
    <name evidence="1" type="ORF">HKBW3S03_01424</name>
    <name evidence="2" type="ORF">HKBW3S44_01582</name>
    <name evidence="3" type="ORF">HKBW3S47_01990</name>
</gene>
<name>A0A6V8Q865_9ACTN</name>
<sequence length="82" mass="9539">MSSNGDFIYGVNGQSKAAKGRRTYRASDKAIKKVAQALGVEPHYFREWRMQRLEEYLLGRIGKEEVVLSEKEQESIEELIRY</sequence>
<evidence type="ECO:0000313" key="4">
    <source>
        <dbReference type="Proteomes" id="UP000561271"/>
    </source>
</evidence>
<dbReference type="EMBL" id="BLSD01000195">
    <property type="protein sequence ID" value="GFP40294.1"/>
    <property type="molecule type" value="Genomic_DNA"/>
</dbReference>
<evidence type="ECO:0000313" key="3">
    <source>
        <dbReference type="EMBL" id="GFP40294.1"/>
    </source>
</evidence>
<reference evidence="4 5" key="1">
    <citation type="journal article" date="2020" name="Front. Microbiol.">
        <title>Single-cell genomics of novel Actinobacteria with the Wood-Ljungdahl pathway discovered in a serpentinizing system.</title>
        <authorList>
            <person name="Merino N."/>
            <person name="Kawai M."/>
            <person name="Boyd E.S."/>
            <person name="Colman D.R."/>
            <person name="McGlynn S.E."/>
            <person name="Nealson K.H."/>
            <person name="Kurokawa K."/>
            <person name="Hongoh Y."/>
        </authorList>
    </citation>
    <scope>NUCLEOTIDE SEQUENCE [LARGE SCALE GENOMIC DNA]</scope>
    <source>
        <strain evidence="1 6">S03</strain>
        <strain evidence="2 4">S44</strain>
        <strain evidence="3 5">S47</strain>
    </source>
</reference>
<dbReference type="EMBL" id="BLSC01000214">
    <property type="protein sequence ID" value="GFP37902.1"/>
    <property type="molecule type" value="Genomic_DNA"/>
</dbReference>
<dbReference type="Proteomes" id="UP000569018">
    <property type="component" value="Unassembled WGS sequence"/>
</dbReference>
<evidence type="ECO:0000313" key="5">
    <source>
        <dbReference type="Proteomes" id="UP000569018"/>
    </source>
</evidence>
<evidence type="ECO:0000313" key="6">
    <source>
        <dbReference type="Proteomes" id="UP000574717"/>
    </source>
</evidence>
<evidence type="ECO:0000313" key="1">
    <source>
        <dbReference type="EMBL" id="GFP19920.1"/>
    </source>
</evidence>
<dbReference type="RefSeq" id="WP_176232026.1">
    <property type="nucleotide sequence ID" value="NZ_BLRU01000179.1"/>
</dbReference>
<protein>
    <submittedName>
        <fullName evidence="3">Uncharacterized protein</fullName>
    </submittedName>
</protein>
<dbReference type="AlphaFoldDB" id="A0A6V8Q865"/>
<evidence type="ECO:0000313" key="2">
    <source>
        <dbReference type="EMBL" id="GFP37902.1"/>
    </source>
</evidence>
<dbReference type="EMBL" id="BLRU01000179">
    <property type="protein sequence ID" value="GFP19920.1"/>
    <property type="molecule type" value="Genomic_DNA"/>
</dbReference>
<accession>A0A6V8Q865</accession>